<dbReference type="AlphaFoldDB" id="A0A811QJ82"/>
<name>A0A811QJ82_9POAL</name>
<reference evidence="2" key="1">
    <citation type="submission" date="2020-10" db="EMBL/GenBank/DDBJ databases">
        <authorList>
            <person name="Han B."/>
            <person name="Lu T."/>
            <person name="Zhao Q."/>
            <person name="Huang X."/>
            <person name="Zhao Y."/>
        </authorList>
    </citation>
    <scope>NUCLEOTIDE SEQUENCE</scope>
</reference>
<evidence type="ECO:0000256" key="1">
    <source>
        <dbReference type="SAM" id="Phobius"/>
    </source>
</evidence>
<feature type="transmembrane region" description="Helical" evidence="1">
    <location>
        <begin position="50"/>
        <end position="72"/>
    </location>
</feature>
<proteinExistence type="predicted"/>
<dbReference type="Proteomes" id="UP000604825">
    <property type="component" value="Unassembled WGS sequence"/>
</dbReference>
<comment type="caution">
    <text evidence="2">The sequence shown here is derived from an EMBL/GenBank/DDBJ whole genome shotgun (WGS) entry which is preliminary data.</text>
</comment>
<evidence type="ECO:0000313" key="2">
    <source>
        <dbReference type="EMBL" id="CAD6255966.1"/>
    </source>
</evidence>
<keyword evidence="1" id="KW-1133">Transmembrane helix</keyword>
<protein>
    <submittedName>
        <fullName evidence="2">Uncharacterized protein</fullName>
    </submittedName>
</protein>
<keyword evidence="3" id="KW-1185">Reference proteome</keyword>
<gene>
    <name evidence="2" type="ORF">NCGR_LOCUS39493</name>
</gene>
<dbReference type="EMBL" id="CAJGYO010000010">
    <property type="protein sequence ID" value="CAD6255966.1"/>
    <property type="molecule type" value="Genomic_DNA"/>
</dbReference>
<accession>A0A811QJ82</accession>
<organism evidence="2 3">
    <name type="scientific">Miscanthus lutarioriparius</name>
    <dbReference type="NCBI Taxonomy" id="422564"/>
    <lineage>
        <taxon>Eukaryota</taxon>
        <taxon>Viridiplantae</taxon>
        <taxon>Streptophyta</taxon>
        <taxon>Embryophyta</taxon>
        <taxon>Tracheophyta</taxon>
        <taxon>Spermatophyta</taxon>
        <taxon>Magnoliopsida</taxon>
        <taxon>Liliopsida</taxon>
        <taxon>Poales</taxon>
        <taxon>Poaceae</taxon>
        <taxon>PACMAD clade</taxon>
        <taxon>Panicoideae</taxon>
        <taxon>Andropogonodae</taxon>
        <taxon>Andropogoneae</taxon>
        <taxon>Saccharinae</taxon>
        <taxon>Miscanthus</taxon>
    </lineage>
</organism>
<feature type="transmembrane region" description="Helical" evidence="1">
    <location>
        <begin position="92"/>
        <end position="113"/>
    </location>
</feature>
<keyword evidence="1" id="KW-0812">Transmembrane</keyword>
<evidence type="ECO:0000313" key="3">
    <source>
        <dbReference type="Proteomes" id="UP000604825"/>
    </source>
</evidence>
<sequence>MKAFLDCILTTVPVLDKHLAASCLCRVGLSMNGYIELQPWPPRRQDCNNLLGDTIKLCCSLWSIFCLGWFSLQFVPPWSLHVLLEIKCDEVQLWPFFCSYAVLVLMNTSALVVPPRMSFRCIQIADGSLVWSFIMGTNTTGTYTSGAAPLSVADDGFRCDPCALLRQLDSAKAQRNLHMQAPVCLIADQVILVPWKFWPWFTRYTSDRFLQLTVPWSLGVWACNSARMIACSVLLGALLVAQSVTLEFCLEWMMLDMGFLTTSKEVRYSVMASA</sequence>
<keyword evidence="1" id="KW-0472">Membrane</keyword>